<feature type="domain" description="ABC transporter" evidence="9">
    <location>
        <begin position="1064"/>
        <end position="1317"/>
    </location>
</feature>
<keyword evidence="5 11" id="KW-0067">ATP-binding</keyword>
<evidence type="ECO:0000259" key="9">
    <source>
        <dbReference type="PROSITE" id="PS50893"/>
    </source>
</evidence>
<dbReference type="Pfam" id="PF00005">
    <property type="entry name" value="ABC_tran"/>
    <property type="match status" value="2"/>
</dbReference>
<evidence type="ECO:0000256" key="1">
    <source>
        <dbReference type="ARBA" id="ARBA00004141"/>
    </source>
</evidence>
<evidence type="ECO:0000313" key="12">
    <source>
        <dbReference type="Proteomes" id="UP001378960"/>
    </source>
</evidence>
<comment type="subcellular location">
    <subcellularLocation>
        <location evidence="1">Membrane</location>
        <topology evidence="1">Multi-pass membrane protein</topology>
    </subcellularLocation>
</comment>
<sequence length="1321" mass="150622">MFKDKEFDNVFESTESVVNTPTSLYEFDKSKINQSMKKNLTTENENENENNDNNLKKLQKNPFHFFVKEDFILLIPALITNALCSVTDVASTIMINTLFKYLTELQIGKYTNSNDFMHDIKWPCFGIILIGLGTTLFGWVETSLFTYLGERQQIRCREKLYESLLSRNLSWFENNSNLDGDLIQLNRSIEEFRSSISEYLSILFKSVFSIISLIIISMFYSWKLTLLFMSVVPIIFLTIVIFGNKIERWSEEEDKQTSNAISTLDWNFTSFTWIKIIYSKDLELHKFNDLLDKCEFAFRNFSIYANIVSSVMKTLALLLFVQSFWFGSYLIRTNQDQPSDIISSFYSCLKLAMTISHLSVIAVIFQKANTSFKKVVKFLLSDEEINEFNKTLLIPDENLYGDIKLDNVVFEYNTKNNDDNASKTEKENRDSESTILKNVSLHIEPFRTTYLIGKSGSGKSTIANILLKLYNQSSGSISIDGYDLQELDTKWLRSQITLVQQFPKIFNDTIANNILLGTNHETIDTSDVLDAVEYFNLTNIIENTPNGYQTKLGKGNANEKNVQFSGGEEQRLNLIKAKLRNSSILILDESISALDIQQREIFMDKIYRWRKNKTTIIITHELSHIKGNDMVFFIEHGEIVEKGLKNDLIANGGKFQQLENQGDYENKSNNIKETKKQNRKSIFEEIKEKELLLKDEDFDILNEKKDDSEQLSNIRAPILIAYKLLISSLSIKYKLLYSFGLFVTVCETVLTPVFSFCFSKLINGIIPKAHGSLITNGDQIKWSMIATAIAILTGLLSFIATTNLEFTSARLSKNLQSLSLVKILNQNIPFFENLNANELSALLMNDIRDFRKVYSSNLARLVSGITISIVCIIWTLATGWKYALVGFSMFPLFAIFSFISTLIMQKAEFSYKDSLNDAESIIYDSRVGIKTIMCLNVQDHFREKFTVKLNKVLNDGLKRSIAIGFSTNIIFILVNIAQSIMLYYGFKLVADNEYTLVQMMQIIMMILMSVTFLSELMSSAPGLYKGLRVALKLDMLLFKLDDNVGNNSGYLTPNFKNLQTDDCISFKNVLFSYPSDSNKLVLKDFNMDIPKNQLVSIVGESGCGKSTVMSLILRLYSLSKEHKSLEGQYPDSEEIKIDGYDIETIKMSHFMNNFGVVTQKHYFFNGTIKENLLYGNPIAHSISDDDIWDVLNKLELNEMVQSLEKQLDALLCKSGNVLVSGGQAQRLSIARALLRPSNILLMDECTASLDAYSSDRVIQLLSQLKHFNKTIICITHQAQIMKKSDVIFVIENCKIAESGDYETLLGNGGSFYKMINSHSIN</sequence>
<feature type="transmembrane region" description="Helical" evidence="8">
    <location>
        <begin position="735"/>
        <end position="762"/>
    </location>
</feature>
<dbReference type="InterPro" id="IPR003593">
    <property type="entry name" value="AAA+_ATPase"/>
</dbReference>
<protein>
    <submittedName>
        <fullName evidence="11">ATP-binding cassette A-factor transporter</fullName>
    </submittedName>
</protein>
<feature type="transmembrane region" description="Helical" evidence="8">
    <location>
        <begin position="125"/>
        <end position="149"/>
    </location>
</feature>
<dbReference type="SUPFAM" id="SSF90123">
    <property type="entry name" value="ABC transporter transmembrane region"/>
    <property type="match status" value="2"/>
</dbReference>
<dbReference type="PROSITE" id="PS00211">
    <property type="entry name" value="ABC_TRANSPORTER_1"/>
    <property type="match status" value="1"/>
</dbReference>
<feature type="transmembrane region" description="Helical" evidence="8">
    <location>
        <begin position="202"/>
        <end position="220"/>
    </location>
</feature>
<feature type="domain" description="ABC transmembrane type-1" evidence="10">
    <location>
        <begin position="82"/>
        <end position="367"/>
    </location>
</feature>
<dbReference type="InterPro" id="IPR011527">
    <property type="entry name" value="ABC1_TM_dom"/>
</dbReference>
<keyword evidence="12" id="KW-1185">Reference proteome</keyword>
<dbReference type="EMBL" id="BTGB01000001">
    <property type="protein sequence ID" value="GMM44022.1"/>
    <property type="molecule type" value="Genomic_DNA"/>
</dbReference>
<feature type="transmembrane region" description="Helical" evidence="8">
    <location>
        <begin position="344"/>
        <end position="365"/>
    </location>
</feature>
<dbReference type="SMART" id="SM00382">
    <property type="entry name" value="AAA"/>
    <property type="match status" value="2"/>
</dbReference>
<feature type="transmembrane region" description="Helical" evidence="8">
    <location>
        <begin position="782"/>
        <end position="804"/>
    </location>
</feature>
<feature type="transmembrane region" description="Helical" evidence="8">
    <location>
        <begin position="71"/>
        <end position="95"/>
    </location>
</feature>
<reference evidence="11 12" key="1">
    <citation type="journal article" date="2023" name="Elife">
        <title>Identification of key yeast species and microbe-microbe interactions impacting larval growth of Drosophila in the wild.</title>
        <authorList>
            <person name="Mure A."/>
            <person name="Sugiura Y."/>
            <person name="Maeda R."/>
            <person name="Honda K."/>
            <person name="Sakurai N."/>
            <person name="Takahashi Y."/>
            <person name="Watada M."/>
            <person name="Katoh T."/>
            <person name="Gotoh A."/>
            <person name="Gotoh Y."/>
            <person name="Taniguchi I."/>
            <person name="Nakamura K."/>
            <person name="Hayashi T."/>
            <person name="Katayama T."/>
            <person name="Uemura T."/>
            <person name="Hattori Y."/>
        </authorList>
    </citation>
    <scope>NUCLEOTIDE SEQUENCE [LARGE SCALE GENOMIC DNA]</scope>
    <source>
        <strain evidence="11 12">PK-24</strain>
    </source>
</reference>
<dbReference type="FunFam" id="3.40.50.300:FF:000604">
    <property type="entry name" value="ABC transporter B family member 28"/>
    <property type="match status" value="2"/>
</dbReference>
<feature type="transmembrane region" description="Helical" evidence="8">
    <location>
        <begin position="883"/>
        <end position="904"/>
    </location>
</feature>
<evidence type="ECO:0000256" key="4">
    <source>
        <dbReference type="ARBA" id="ARBA00022741"/>
    </source>
</evidence>
<dbReference type="InterPro" id="IPR039421">
    <property type="entry name" value="Type_1_exporter"/>
</dbReference>
<name>A0AAV5QYZ6_PICKL</name>
<organism evidence="11 12">
    <name type="scientific">Pichia kluyveri</name>
    <name type="common">Yeast</name>
    <dbReference type="NCBI Taxonomy" id="36015"/>
    <lineage>
        <taxon>Eukaryota</taxon>
        <taxon>Fungi</taxon>
        <taxon>Dikarya</taxon>
        <taxon>Ascomycota</taxon>
        <taxon>Saccharomycotina</taxon>
        <taxon>Pichiomycetes</taxon>
        <taxon>Pichiales</taxon>
        <taxon>Pichiaceae</taxon>
        <taxon>Pichia</taxon>
    </lineage>
</organism>
<feature type="transmembrane region" description="Helical" evidence="8">
    <location>
        <begin position="303"/>
        <end position="324"/>
    </location>
</feature>
<keyword evidence="4" id="KW-0547">Nucleotide-binding</keyword>
<accession>A0AAV5QYZ6</accession>
<dbReference type="GO" id="GO:0090374">
    <property type="term" value="P:oligopeptide export from mitochondrion"/>
    <property type="evidence" value="ECO:0007669"/>
    <property type="project" value="TreeGrafter"/>
</dbReference>
<evidence type="ECO:0000256" key="7">
    <source>
        <dbReference type="ARBA" id="ARBA00023136"/>
    </source>
</evidence>
<evidence type="ECO:0000256" key="2">
    <source>
        <dbReference type="ARBA" id="ARBA00022448"/>
    </source>
</evidence>
<proteinExistence type="predicted"/>
<feature type="transmembrane region" description="Helical" evidence="8">
    <location>
        <begin position="996"/>
        <end position="1018"/>
    </location>
</feature>
<dbReference type="GO" id="GO:0005743">
    <property type="term" value="C:mitochondrial inner membrane"/>
    <property type="evidence" value="ECO:0007669"/>
    <property type="project" value="TreeGrafter"/>
</dbReference>
<feature type="domain" description="ABC transmembrane type-1" evidence="10">
    <location>
        <begin position="739"/>
        <end position="1025"/>
    </location>
</feature>
<evidence type="ECO:0000259" key="10">
    <source>
        <dbReference type="PROSITE" id="PS50929"/>
    </source>
</evidence>
<dbReference type="SUPFAM" id="SSF52540">
    <property type="entry name" value="P-loop containing nucleoside triphosphate hydrolases"/>
    <property type="match status" value="2"/>
</dbReference>
<dbReference type="Gene3D" id="3.40.50.300">
    <property type="entry name" value="P-loop containing nucleotide triphosphate hydrolases"/>
    <property type="match status" value="2"/>
</dbReference>
<evidence type="ECO:0000313" key="11">
    <source>
        <dbReference type="EMBL" id="GMM44022.1"/>
    </source>
</evidence>
<dbReference type="PANTHER" id="PTHR43394:SF15">
    <property type="entry name" value="ALPHA-FACTOR-TRANSPORTING ATPASE"/>
    <property type="match status" value="1"/>
</dbReference>
<keyword evidence="3 8" id="KW-0812">Transmembrane</keyword>
<feature type="transmembrane region" description="Helical" evidence="8">
    <location>
        <begin position="961"/>
        <end position="984"/>
    </location>
</feature>
<feature type="domain" description="ABC transporter" evidence="9">
    <location>
        <begin position="403"/>
        <end position="661"/>
    </location>
</feature>
<dbReference type="InterPro" id="IPR017871">
    <property type="entry name" value="ABC_transporter-like_CS"/>
</dbReference>
<evidence type="ECO:0000256" key="5">
    <source>
        <dbReference type="ARBA" id="ARBA00022840"/>
    </source>
</evidence>
<comment type="caution">
    <text evidence="11">The sequence shown here is derived from an EMBL/GenBank/DDBJ whole genome shotgun (WGS) entry which is preliminary data.</text>
</comment>
<keyword evidence="2" id="KW-0813">Transport</keyword>
<dbReference type="GO" id="GO:0016887">
    <property type="term" value="F:ATP hydrolysis activity"/>
    <property type="evidence" value="ECO:0007669"/>
    <property type="project" value="InterPro"/>
</dbReference>
<dbReference type="PROSITE" id="PS50893">
    <property type="entry name" value="ABC_TRANSPORTER_2"/>
    <property type="match status" value="2"/>
</dbReference>
<dbReference type="CDD" id="cd18577">
    <property type="entry name" value="ABC_6TM_Pgp_ABCB1_D1_like"/>
    <property type="match status" value="1"/>
</dbReference>
<dbReference type="GO" id="GO:0015421">
    <property type="term" value="F:ABC-type oligopeptide transporter activity"/>
    <property type="evidence" value="ECO:0007669"/>
    <property type="project" value="TreeGrafter"/>
</dbReference>
<keyword evidence="7 8" id="KW-0472">Membrane</keyword>
<dbReference type="InterPro" id="IPR027417">
    <property type="entry name" value="P-loop_NTPase"/>
</dbReference>
<dbReference type="Pfam" id="PF00664">
    <property type="entry name" value="ABC_membrane"/>
    <property type="match status" value="2"/>
</dbReference>
<feature type="transmembrane region" description="Helical" evidence="8">
    <location>
        <begin position="226"/>
        <end position="243"/>
    </location>
</feature>
<dbReference type="Gene3D" id="1.20.1560.10">
    <property type="entry name" value="ABC transporter type 1, transmembrane domain"/>
    <property type="match status" value="1"/>
</dbReference>
<feature type="transmembrane region" description="Helical" evidence="8">
    <location>
        <begin position="858"/>
        <end position="877"/>
    </location>
</feature>
<dbReference type="InterPro" id="IPR003439">
    <property type="entry name" value="ABC_transporter-like_ATP-bd"/>
</dbReference>
<evidence type="ECO:0000256" key="3">
    <source>
        <dbReference type="ARBA" id="ARBA00022692"/>
    </source>
</evidence>
<dbReference type="Proteomes" id="UP001378960">
    <property type="component" value="Unassembled WGS sequence"/>
</dbReference>
<dbReference type="GO" id="GO:0005524">
    <property type="term" value="F:ATP binding"/>
    <property type="evidence" value="ECO:0007669"/>
    <property type="project" value="UniProtKB-KW"/>
</dbReference>
<dbReference type="InterPro" id="IPR036640">
    <property type="entry name" value="ABC1_TM_sf"/>
</dbReference>
<dbReference type="PANTHER" id="PTHR43394">
    <property type="entry name" value="ATP-DEPENDENT PERMEASE MDL1, MITOCHONDRIAL"/>
    <property type="match status" value="1"/>
</dbReference>
<evidence type="ECO:0000256" key="8">
    <source>
        <dbReference type="SAM" id="Phobius"/>
    </source>
</evidence>
<keyword evidence="6 8" id="KW-1133">Transmembrane helix</keyword>
<gene>
    <name evidence="11" type="ORF">DAPK24_005970</name>
</gene>
<evidence type="ECO:0000256" key="6">
    <source>
        <dbReference type="ARBA" id="ARBA00022989"/>
    </source>
</evidence>
<dbReference type="PROSITE" id="PS50929">
    <property type="entry name" value="ABC_TM1F"/>
    <property type="match status" value="2"/>
</dbReference>